<comment type="caution">
    <text evidence="3">The sequence shown here is derived from an EMBL/GenBank/DDBJ whole genome shotgun (WGS) entry which is preliminary data.</text>
</comment>
<feature type="compositionally biased region" description="Basic and acidic residues" evidence="1">
    <location>
        <begin position="487"/>
        <end position="507"/>
    </location>
</feature>
<reference evidence="3 4" key="1">
    <citation type="submission" date="2020-08" db="EMBL/GenBank/DDBJ databases">
        <title>Sequencing the genomes of 1000 actinobacteria strains.</title>
        <authorList>
            <person name="Klenk H.-P."/>
        </authorList>
    </citation>
    <scope>NUCLEOTIDE SEQUENCE [LARGE SCALE GENOMIC DNA]</scope>
    <source>
        <strain evidence="3 4">DSM 45084</strain>
    </source>
</reference>
<proteinExistence type="predicted"/>
<protein>
    <recommendedName>
        <fullName evidence="2">eCIS core domain-containing protein</fullName>
    </recommendedName>
</protein>
<feature type="domain" description="eCIS core" evidence="2">
    <location>
        <begin position="73"/>
        <end position="143"/>
    </location>
</feature>
<evidence type="ECO:0000313" key="4">
    <source>
        <dbReference type="Proteomes" id="UP000542674"/>
    </source>
</evidence>
<feature type="compositionally biased region" description="Low complexity" evidence="1">
    <location>
        <begin position="15"/>
        <end position="24"/>
    </location>
</feature>
<dbReference type="Proteomes" id="UP000542674">
    <property type="component" value="Unassembled WGS sequence"/>
</dbReference>
<dbReference type="Pfam" id="PF13699">
    <property type="entry name" value="eCIS_core"/>
    <property type="match status" value="1"/>
</dbReference>
<feature type="region of interest" description="Disordered" evidence="1">
    <location>
        <begin position="487"/>
        <end position="521"/>
    </location>
</feature>
<feature type="compositionally biased region" description="Gly residues" evidence="1">
    <location>
        <begin position="510"/>
        <end position="521"/>
    </location>
</feature>
<evidence type="ECO:0000256" key="1">
    <source>
        <dbReference type="SAM" id="MobiDB-lite"/>
    </source>
</evidence>
<keyword evidence="4" id="KW-1185">Reference proteome</keyword>
<feature type="region of interest" description="Disordered" evidence="1">
    <location>
        <begin position="1"/>
        <end position="24"/>
    </location>
</feature>
<evidence type="ECO:0000259" key="2">
    <source>
        <dbReference type="Pfam" id="PF13699"/>
    </source>
</evidence>
<organism evidence="3 4">
    <name type="scientific">Saccharothrix violaceirubra</name>
    <dbReference type="NCBI Taxonomy" id="413306"/>
    <lineage>
        <taxon>Bacteria</taxon>
        <taxon>Bacillati</taxon>
        <taxon>Actinomycetota</taxon>
        <taxon>Actinomycetes</taxon>
        <taxon>Pseudonocardiales</taxon>
        <taxon>Pseudonocardiaceae</taxon>
        <taxon>Saccharothrix</taxon>
    </lineage>
</organism>
<dbReference type="InterPro" id="IPR025295">
    <property type="entry name" value="eCIS_core_dom"/>
</dbReference>
<dbReference type="RefSeq" id="WP_184668860.1">
    <property type="nucleotide sequence ID" value="NZ_BAABAI010000001.1"/>
</dbReference>
<dbReference type="EMBL" id="JACHJS010000001">
    <property type="protein sequence ID" value="MBB4965363.1"/>
    <property type="molecule type" value="Genomic_DNA"/>
</dbReference>
<sequence length="521" mass="56859">MRARAKPEHEESARPRPAAVGATPATAPAVLRSLQRTVGNAAVVALLAGDHRLDDEPSAMAAVDAVTRRSGSPMKADLRDRMEHDYGGEDFGDVRTHVDRDSAEAVGAKAYTTKTNHIVFRSPADMDDHTVRHELQHVRQQRLGGVPAGVSRPDDPWERDAEDTATDIGRGSPEVQRVAADGHRASGDGVQRVRATDKDFWARWAGADTTLTGDQKRWVFEALNELAKKGRTKVRDLKVDDAVKLLYDNDVTPASMAQGMDQASAAERERHSERAHETVKGAGEVWQQRQPDLPEPRTVSFDIGGLGRGTVAVLKGSSPKHKNMLAWFSHGYEDVDSTIMTATARQYGFAVAVETSLNRIKGSPEEWSSLPDALAESDIEPTNAAPAEYVRPHHATELTSQVHLLHGLLGECDVAVLLDFDWADNVEAEYADALRANTPPLPTIVDREPALAEYRSLLIYACRTPWGVDAAAVGSKLLKDAEVERIRTEEPDTDAAEARRRAEERYESGPTGGVVHRGGRG</sequence>
<dbReference type="AlphaFoldDB" id="A0A7W7T2H5"/>
<name>A0A7W7T2H5_9PSEU</name>
<feature type="region of interest" description="Disordered" evidence="1">
    <location>
        <begin position="145"/>
        <end position="169"/>
    </location>
</feature>
<gene>
    <name evidence="3" type="ORF">F4559_002722</name>
</gene>
<evidence type="ECO:0000313" key="3">
    <source>
        <dbReference type="EMBL" id="MBB4965363.1"/>
    </source>
</evidence>
<accession>A0A7W7T2H5</accession>
<feature type="compositionally biased region" description="Basic and acidic residues" evidence="1">
    <location>
        <begin position="1"/>
        <end position="14"/>
    </location>
</feature>